<evidence type="ECO:0000259" key="1">
    <source>
        <dbReference type="PROSITE" id="PS51192"/>
    </source>
</evidence>
<dbReference type="InterPro" id="IPR027417">
    <property type="entry name" value="P-loop_NTPase"/>
</dbReference>
<evidence type="ECO:0000313" key="3">
    <source>
        <dbReference type="Proteomes" id="UP000255139"/>
    </source>
</evidence>
<dbReference type="InterPro" id="IPR014001">
    <property type="entry name" value="Helicase_ATP-bd"/>
</dbReference>
<dbReference type="Proteomes" id="UP000255139">
    <property type="component" value="Unassembled WGS sequence"/>
</dbReference>
<dbReference type="GO" id="GO:0016787">
    <property type="term" value="F:hydrolase activity"/>
    <property type="evidence" value="ECO:0007669"/>
    <property type="project" value="InterPro"/>
</dbReference>
<accession>A0A377PX42</accession>
<dbReference type="Gene3D" id="3.40.50.300">
    <property type="entry name" value="P-loop containing nucleotide triphosphate hydrolases"/>
    <property type="match status" value="1"/>
</dbReference>
<keyword evidence="3" id="KW-1185">Reference proteome</keyword>
<dbReference type="GO" id="GO:0003677">
    <property type="term" value="F:DNA binding"/>
    <property type="evidence" value="ECO:0007669"/>
    <property type="project" value="InterPro"/>
</dbReference>
<gene>
    <name evidence="2" type="ORF">NCTC12714_01632</name>
</gene>
<dbReference type="InterPro" id="IPR006935">
    <property type="entry name" value="Helicase/UvrB_N"/>
</dbReference>
<reference evidence="2 3" key="1">
    <citation type="submission" date="2018-06" db="EMBL/GenBank/DDBJ databases">
        <authorList>
            <consortium name="Pathogen Informatics"/>
            <person name="Doyle S."/>
        </authorList>
    </citation>
    <scope>NUCLEOTIDE SEQUENCE [LARGE SCALE GENOMIC DNA]</scope>
    <source>
        <strain evidence="2 3">NCTC12714</strain>
    </source>
</reference>
<sequence length="383" mass="43817">MIFEKQNYQQVCINNILTLLQDFDFKSQENLPECLKRFHTTHPQPIKTLSQSKNVDILMETGTGKTFTYLNLIFALHKTYRQNKFIIFVPRKAILESVKQNIELTKSYFFSEFGAYLKTYYYTDSKSQSAIINHYIKNTDELSVLVLTNSAVDKKDNLLNKQSEGLFNEKSIFENIIALKPICIIDEPHLLKGERFSAAFRQINTLYFRFGATFPKEPKESTLSNVAFVLDSISAFQNYLVKQIAVGSISGVENEIFLKDIRNKEATFVRRKSGELPQYKRVKIGESLEWQNFATLVRLEKGKAYFDNGATIQSQENYKLSNDEISLMLEKAIEAHFQKEQFLFSQNIKALSLFFIPSIADFRAIDSINSTSAHALEASGGGG</sequence>
<dbReference type="RefSeq" id="WP_407918744.1">
    <property type="nucleotide sequence ID" value="NZ_FZML01000016.1"/>
</dbReference>
<name>A0A377PX42_9HELI</name>
<dbReference type="REBASE" id="431211">
    <property type="entry name" value="Hmu12714ORF1634P"/>
</dbReference>
<dbReference type="Pfam" id="PF04851">
    <property type="entry name" value="ResIII"/>
    <property type="match status" value="1"/>
</dbReference>
<dbReference type="EMBL" id="UGJE01000002">
    <property type="protein sequence ID" value="STQ86821.1"/>
    <property type="molecule type" value="Genomic_DNA"/>
</dbReference>
<dbReference type="PROSITE" id="PS51192">
    <property type="entry name" value="HELICASE_ATP_BIND_1"/>
    <property type="match status" value="1"/>
</dbReference>
<evidence type="ECO:0000313" key="2">
    <source>
        <dbReference type="EMBL" id="STQ86821.1"/>
    </source>
</evidence>
<protein>
    <submittedName>
        <fullName evidence="2">Type IIIR-M system restriction enzyme</fullName>
    </submittedName>
</protein>
<dbReference type="GO" id="GO:0005524">
    <property type="term" value="F:ATP binding"/>
    <property type="evidence" value="ECO:0007669"/>
    <property type="project" value="InterPro"/>
</dbReference>
<dbReference type="AlphaFoldDB" id="A0A377PX42"/>
<feature type="domain" description="Helicase ATP-binding" evidence="1">
    <location>
        <begin position="46"/>
        <end position="232"/>
    </location>
</feature>
<proteinExistence type="predicted"/>
<organism evidence="2 3">
    <name type="scientific">Helicobacter muridarum</name>
    <dbReference type="NCBI Taxonomy" id="216"/>
    <lineage>
        <taxon>Bacteria</taxon>
        <taxon>Pseudomonadati</taxon>
        <taxon>Campylobacterota</taxon>
        <taxon>Epsilonproteobacteria</taxon>
        <taxon>Campylobacterales</taxon>
        <taxon>Helicobacteraceae</taxon>
        <taxon>Helicobacter</taxon>
    </lineage>
</organism>
<dbReference type="SUPFAM" id="SSF52540">
    <property type="entry name" value="P-loop containing nucleoside triphosphate hydrolases"/>
    <property type="match status" value="1"/>
</dbReference>